<gene>
    <name evidence="9" type="ORF">BCR32DRAFT_292076</name>
</gene>
<evidence type="ECO:0000256" key="4">
    <source>
        <dbReference type="ARBA" id="ARBA00023015"/>
    </source>
</evidence>
<dbReference type="Proteomes" id="UP000193944">
    <property type="component" value="Unassembled WGS sequence"/>
</dbReference>
<dbReference type="GO" id="GO:0003712">
    <property type="term" value="F:transcription coregulator activity"/>
    <property type="evidence" value="ECO:0007669"/>
    <property type="project" value="TreeGrafter"/>
</dbReference>
<dbReference type="GO" id="GO:0006357">
    <property type="term" value="P:regulation of transcription by RNA polymerase II"/>
    <property type="evidence" value="ECO:0007669"/>
    <property type="project" value="TreeGrafter"/>
</dbReference>
<comment type="subunit">
    <text evidence="8">Component of the Mediator complex.</text>
</comment>
<evidence type="ECO:0000256" key="3">
    <source>
        <dbReference type="ARBA" id="ARBA00019691"/>
    </source>
</evidence>
<evidence type="ECO:0000256" key="8">
    <source>
        <dbReference type="RuleBase" id="RU366036"/>
    </source>
</evidence>
<accession>A0A1Y1XD26</accession>
<dbReference type="PANTHER" id="PTHR13381">
    <property type="entry name" value="RNA POLYMERASE II HOLOENZYME COMPONENT SRB7"/>
    <property type="match status" value="1"/>
</dbReference>
<reference evidence="9 10" key="1">
    <citation type="submission" date="2016-08" db="EMBL/GenBank/DDBJ databases">
        <title>A Parts List for Fungal Cellulosomes Revealed by Comparative Genomics.</title>
        <authorList>
            <consortium name="DOE Joint Genome Institute"/>
            <person name="Haitjema C.H."/>
            <person name="Gilmore S.P."/>
            <person name="Henske J.K."/>
            <person name="Solomon K.V."/>
            <person name="De Groot R."/>
            <person name="Kuo A."/>
            <person name="Mondo S.J."/>
            <person name="Salamov A.A."/>
            <person name="Labutti K."/>
            <person name="Zhao Z."/>
            <person name="Chiniquy J."/>
            <person name="Barry K."/>
            <person name="Brewer H.M."/>
            <person name="Purvine S.O."/>
            <person name="Wright A.T."/>
            <person name="Boxma B."/>
            <person name="Van Alen T."/>
            <person name="Hackstein J.H."/>
            <person name="Baker S.E."/>
            <person name="Grigoriev I.V."/>
            <person name="O'Malley M.A."/>
        </authorList>
    </citation>
    <scope>NUCLEOTIDE SEQUENCE [LARGE SCALE GENOMIC DNA]</scope>
    <source>
        <strain evidence="9 10">S4</strain>
    </source>
</reference>
<organism evidence="9 10">
    <name type="scientific">Anaeromyces robustus</name>
    <dbReference type="NCBI Taxonomy" id="1754192"/>
    <lineage>
        <taxon>Eukaryota</taxon>
        <taxon>Fungi</taxon>
        <taxon>Fungi incertae sedis</taxon>
        <taxon>Chytridiomycota</taxon>
        <taxon>Chytridiomycota incertae sedis</taxon>
        <taxon>Neocallimastigomycetes</taxon>
        <taxon>Neocallimastigales</taxon>
        <taxon>Neocallimastigaceae</taxon>
        <taxon>Anaeromyces</taxon>
    </lineage>
</organism>
<dbReference type="PANTHER" id="PTHR13381:SF0">
    <property type="entry name" value="MEDIATOR OF RNA POLYMERASE II TRANSCRIPTION SUBUNIT 21"/>
    <property type="match status" value="1"/>
</dbReference>
<evidence type="ECO:0000313" key="9">
    <source>
        <dbReference type="EMBL" id="ORX83336.1"/>
    </source>
</evidence>
<dbReference type="STRING" id="1754192.A0A1Y1XD26"/>
<proteinExistence type="inferred from homology"/>
<evidence type="ECO:0000256" key="1">
    <source>
        <dbReference type="ARBA" id="ARBA00004123"/>
    </source>
</evidence>
<name>A0A1Y1XD26_9FUNG</name>
<dbReference type="EMBL" id="MCFG01000075">
    <property type="protein sequence ID" value="ORX83336.1"/>
    <property type="molecule type" value="Genomic_DNA"/>
</dbReference>
<dbReference type="InterPro" id="IPR021384">
    <property type="entry name" value="Mediator_Med21"/>
</dbReference>
<reference evidence="9 10" key="2">
    <citation type="submission" date="2016-08" db="EMBL/GenBank/DDBJ databases">
        <title>Pervasive Adenine N6-methylation of Active Genes in Fungi.</title>
        <authorList>
            <consortium name="DOE Joint Genome Institute"/>
            <person name="Mondo S.J."/>
            <person name="Dannebaum R.O."/>
            <person name="Kuo R.C."/>
            <person name="Labutti K."/>
            <person name="Haridas S."/>
            <person name="Kuo A."/>
            <person name="Salamov A."/>
            <person name="Ahrendt S.R."/>
            <person name="Lipzen A."/>
            <person name="Sullivan W."/>
            <person name="Andreopoulos W.B."/>
            <person name="Clum A."/>
            <person name="Lindquist E."/>
            <person name="Daum C."/>
            <person name="Ramamoorthy G.K."/>
            <person name="Gryganskyi A."/>
            <person name="Culley D."/>
            <person name="Magnuson J.K."/>
            <person name="James T.Y."/>
            <person name="O'Malley M.A."/>
            <person name="Stajich J.E."/>
            <person name="Spatafora J.W."/>
            <person name="Visel A."/>
            <person name="Grigoriev I.V."/>
        </authorList>
    </citation>
    <scope>NUCLEOTIDE SEQUENCE [LARGE SCALE GENOMIC DNA]</scope>
    <source>
        <strain evidence="9 10">S4</strain>
    </source>
</reference>
<comment type="function">
    <text evidence="8">Component of the Mediator complex, a coactivator involved in the regulated transcription of nearly all RNA polymerase II-dependent genes. Mediator functions as a bridge to convey information from gene-specific regulatory proteins to the basal RNA polymerase II transcription machinery. Mediator is recruited to promoters by direct interactions with regulatory proteins and serves as a scaffold for the assembly of a functional preinitiation complex with RNA polymerase II and the general transcription factors.</text>
</comment>
<dbReference type="AlphaFoldDB" id="A0A1Y1XD26"/>
<sequence>MNTATNPDQDLITQMQNVLMGLSSMMYTGIGVLQRDANLISVNPNIPVTEWTPEEVKERHESNQRFIEDISKDITQTSVEIEKLIDSIPRISCNEDKQIEVLEKIEEESKNAGNKLESIISEAEKLLEDVRSSLRYIMETSNK</sequence>
<evidence type="ECO:0000313" key="10">
    <source>
        <dbReference type="Proteomes" id="UP000193944"/>
    </source>
</evidence>
<dbReference type="Pfam" id="PF11221">
    <property type="entry name" value="Med21"/>
    <property type="match status" value="1"/>
</dbReference>
<keyword evidence="7 8" id="KW-0539">Nucleus</keyword>
<dbReference type="InterPro" id="IPR037212">
    <property type="entry name" value="Med7/Med21-like"/>
</dbReference>
<keyword evidence="4 8" id="KW-0805">Transcription regulation</keyword>
<keyword evidence="10" id="KW-1185">Reference proteome</keyword>
<protein>
    <recommendedName>
        <fullName evidence="3 8">Mediator of RNA polymerase II transcription subunit 21</fullName>
    </recommendedName>
</protein>
<evidence type="ECO:0000256" key="7">
    <source>
        <dbReference type="ARBA" id="ARBA00023242"/>
    </source>
</evidence>
<evidence type="ECO:0000256" key="5">
    <source>
        <dbReference type="ARBA" id="ARBA00023159"/>
    </source>
</evidence>
<comment type="similarity">
    <text evidence="2 8">Belongs to the Mediator complex subunit 21 family.</text>
</comment>
<comment type="caution">
    <text evidence="9">The sequence shown here is derived from an EMBL/GenBank/DDBJ whole genome shotgun (WGS) entry which is preliminary data.</text>
</comment>
<dbReference type="SUPFAM" id="SSF140718">
    <property type="entry name" value="Mediator hinge subcomplex-like"/>
    <property type="match status" value="1"/>
</dbReference>
<dbReference type="Gene3D" id="6.10.280.10">
    <property type="entry name" value="Mediator complex, subunit Med21"/>
    <property type="match status" value="1"/>
</dbReference>
<keyword evidence="6 8" id="KW-0804">Transcription</keyword>
<evidence type="ECO:0000256" key="6">
    <source>
        <dbReference type="ARBA" id="ARBA00023163"/>
    </source>
</evidence>
<comment type="subcellular location">
    <subcellularLocation>
        <location evidence="1 8">Nucleus</location>
    </subcellularLocation>
</comment>
<dbReference type="OrthoDB" id="526653at2759"/>
<evidence type="ECO:0000256" key="2">
    <source>
        <dbReference type="ARBA" id="ARBA00005770"/>
    </source>
</evidence>
<keyword evidence="5 8" id="KW-0010">Activator</keyword>
<dbReference type="GO" id="GO:0016592">
    <property type="term" value="C:mediator complex"/>
    <property type="evidence" value="ECO:0007669"/>
    <property type="project" value="UniProtKB-UniRule"/>
</dbReference>